<dbReference type="EMBL" id="JYDJ01000028">
    <property type="protein sequence ID" value="KRX48499.1"/>
    <property type="molecule type" value="Genomic_DNA"/>
</dbReference>
<comment type="caution">
    <text evidence="1">The sequence shown here is derived from an EMBL/GenBank/DDBJ whole genome shotgun (WGS) entry which is preliminary data.</text>
</comment>
<dbReference type="AlphaFoldDB" id="A0A0V0UCY5"/>
<protein>
    <submittedName>
        <fullName evidence="1">Uncharacterized protein</fullName>
    </submittedName>
</protein>
<accession>A0A0V0UCY5</accession>
<dbReference type="Proteomes" id="UP000055048">
    <property type="component" value="Unassembled WGS sequence"/>
</dbReference>
<keyword evidence="2" id="KW-1185">Reference proteome</keyword>
<reference evidence="1 2" key="1">
    <citation type="submission" date="2015-01" db="EMBL/GenBank/DDBJ databases">
        <title>Evolution of Trichinella species and genotypes.</title>
        <authorList>
            <person name="Korhonen P.K."/>
            <person name="Edoardo P."/>
            <person name="Giuseppe L.R."/>
            <person name="Gasser R.B."/>
        </authorList>
    </citation>
    <scope>NUCLEOTIDE SEQUENCE [LARGE SCALE GENOMIC DNA]</scope>
    <source>
        <strain evidence="1">ISS417</strain>
    </source>
</reference>
<sequence>MPRRLLEIRLVAPELLSIRTCVHVERCSASEPTILSYATDTDNHGELTTQRVDEVPAGIHRKDHFENCRADEHMAYID</sequence>
<organism evidence="1 2">
    <name type="scientific">Trichinella murrelli</name>
    <dbReference type="NCBI Taxonomy" id="144512"/>
    <lineage>
        <taxon>Eukaryota</taxon>
        <taxon>Metazoa</taxon>
        <taxon>Ecdysozoa</taxon>
        <taxon>Nematoda</taxon>
        <taxon>Enoplea</taxon>
        <taxon>Dorylaimia</taxon>
        <taxon>Trichinellida</taxon>
        <taxon>Trichinellidae</taxon>
        <taxon>Trichinella</taxon>
    </lineage>
</organism>
<name>A0A0V0UCY5_9BILA</name>
<evidence type="ECO:0000313" key="2">
    <source>
        <dbReference type="Proteomes" id="UP000055048"/>
    </source>
</evidence>
<proteinExistence type="predicted"/>
<gene>
    <name evidence="1" type="ORF">T05_4066</name>
</gene>
<evidence type="ECO:0000313" key="1">
    <source>
        <dbReference type="EMBL" id="KRX48499.1"/>
    </source>
</evidence>